<protein>
    <recommendedName>
        <fullName evidence="1">Lcl C-terminal domain-containing protein</fullName>
    </recommendedName>
</protein>
<gene>
    <name evidence="2" type="ORF">A0128_11075</name>
</gene>
<dbReference type="Pfam" id="PF07603">
    <property type="entry name" value="Lcl_C"/>
    <property type="match status" value="1"/>
</dbReference>
<accession>A0A1D7UXM5</accession>
<evidence type="ECO:0000313" key="2">
    <source>
        <dbReference type="EMBL" id="AOP34343.1"/>
    </source>
</evidence>
<dbReference type="OrthoDB" id="9813883at2"/>
<proteinExistence type="predicted"/>
<dbReference type="PANTHER" id="PTHR35812">
    <property type="entry name" value="LIPOPROTEIN"/>
    <property type="match status" value="1"/>
</dbReference>
<reference evidence="2 3" key="1">
    <citation type="submission" date="2016-04" db="EMBL/GenBank/DDBJ databases">
        <title>Complete genome seqeunce of Leptospira alstonii serovar Room22.</title>
        <authorList>
            <person name="Nally J.E."/>
            <person name="Bayles D.O."/>
            <person name="Hurley D."/>
            <person name="Fanning S."/>
            <person name="McMahon B.J."/>
            <person name="Arent Z."/>
        </authorList>
    </citation>
    <scope>NUCLEOTIDE SEQUENCE [LARGE SCALE GENOMIC DNA]</scope>
    <source>
        <strain evidence="2 3">GWTS #1</strain>
    </source>
</reference>
<dbReference type="AlphaFoldDB" id="A0A1D7UXM5"/>
<name>A0A1D7UXM5_9LEPT</name>
<dbReference type="PANTHER" id="PTHR35812:SF1">
    <property type="entry name" value="LIPOPROTEIN"/>
    <property type="match status" value="1"/>
</dbReference>
<keyword evidence="3" id="KW-1185">Reference proteome</keyword>
<evidence type="ECO:0000259" key="1">
    <source>
        <dbReference type="Pfam" id="PF07603"/>
    </source>
</evidence>
<sequence length="169" mass="18631">MNERETNMRSKLFLFSFFIFGVLSLSAYTGPFTNVGDGTVVDQKSGLVWQRCASGLGSAADSYTDCSVGTANVLFWDAALNYCNTLNLGGVGGWRLPSVKELVSLVDYTRTSSPFINQTFFPNSADYYWTSTTHPSGSYKNTAYQVIFTSGTYDTFDKATSSVRVRCVR</sequence>
<dbReference type="EMBL" id="CP015217">
    <property type="protein sequence ID" value="AOP34343.1"/>
    <property type="molecule type" value="Genomic_DNA"/>
</dbReference>
<dbReference type="InterPro" id="IPR011460">
    <property type="entry name" value="Lcl_C"/>
</dbReference>
<organism evidence="2 3">
    <name type="scientific">Leptospira tipperaryensis</name>
    <dbReference type="NCBI Taxonomy" id="2564040"/>
    <lineage>
        <taxon>Bacteria</taxon>
        <taxon>Pseudomonadati</taxon>
        <taxon>Spirochaetota</taxon>
        <taxon>Spirochaetia</taxon>
        <taxon>Leptospirales</taxon>
        <taxon>Leptospiraceae</taxon>
        <taxon>Leptospira</taxon>
    </lineage>
</organism>
<dbReference type="KEGG" id="laj:A0128_11075"/>
<evidence type="ECO:0000313" key="3">
    <source>
        <dbReference type="Proteomes" id="UP000094197"/>
    </source>
</evidence>
<feature type="domain" description="Lcl C-terminal" evidence="1">
    <location>
        <begin position="38"/>
        <end position="169"/>
    </location>
</feature>
<dbReference type="Proteomes" id="UP000094197">
    <property type="component" value="Chromosome 1"/>
</dbReference>